<keyword evidence="2" id="KW-1185">Reference proteome</keyword>
<organism evidence="1 2">
    <name type="scientific">Roseibium hamelinense</name>
    <dbReference type="NCBI Taxonomy" id="150831"/>
    <lineage>
        <taxon>Bacteria</taxon>
        <taxon>Pseudomonadati</taxon>
        <taxon>Pseudomonadota</taxon>
        <taxon>Alphaproteobacteria</taxon>
        <taxon>Hyphomicrobiales</taxon>
        <taxon>Stappiaceae</taxon>
        <taxon>Roseibium</taxon>
    </lineage>
</organism>
<evidence type="ECO:0000313" key="1">
    <source>
        <dbReference type="EMBL" id="TWI89602.1"/>
    </source>
</evidence>
<dbReference type="Proteomes" id="UP000320593">
    <property type="component" value="Unassembled WGS sequence"/>
</dbReference>
<evidence type="ECO:0000313" key="2">
    <source>
        <dbReference type="Proteomes" id="UP000320593"/>
    </source>
</evidence>
<sequence>MAQAFPRLQRLYTADVTLDAVRAKIERMTGARFVSSAPGKADVIACGPADAALEKAIKLSGGKKPVLVVLPGLFPCASKTYPSSITAIFLPPVARQGEPGSALDALVNAFLAETAPEPPETATPFLDRVRDGHRVHRFSAAEVAGDEADKASRSFMEEPSSGAISDPFWQKILAAEPDKARLAIRCERLLTELTTWFEPYSGSAITADEALDIASLIETRWQENVRASHCYGAQYWNHPSINATFAGPGGPVVFHDDWELAVEAAKRDGGQVLSWAGRTAPEIEQACDAAGVPLLRIEDGFLRSVGLGAGLARGAMLAVDDLGIYYDPARKSRLEVLLETYDLSAGEMARGRALIDVIVQARVSKYNFGKAKPTRFDTDQRIILVPGQVADDAAIRKSRSETIDCANTPNVNLDLLRLARERNPDAYIVFKPHPDVETGLRKGKLLPAETAGLANHVAAHANIVDLVDACDAVETFSSLAGYEALLRGKTVTVHGLPFYAGWGLTEDLTSVPERTRARTLEELVYLALVVYARTIDPVSLVHCSPEFLVKRLSEQRADRRHLFMTAVRRHMSWLGRKLGI</sequence>
<dbReference type="RefSeq" id="WP_145342363.1">
    <property type="nucleotide sequence ID" value="NZ_SMLY01000066.1"/>
</dbReference>
<dbReference type="Pfam" id="PF05159">
    <property type="entry name" value="Capsule_synth"/>
    <property type="match status" value="1"/>
</dbReference>
<dbReference type="EMBL" id="VLLF01000003">
    <property type="protein sequence ID" value="TWI89602.1"/>
    <property type="molecule type" value="Genomic_DNA"/>
</dbReference>
<accession>A0A562T7U3</accession>
<dbReference type="CDD" id="cd16439">
    <property type="entry name" value="beta_Kdo_transferase_KpsC_2"/>
    <property type="match status" value="1"/>
</dbReference>
<dbReference type="InterPro" id="IPR007833">
    <property type="entry name" value="Capsule_polysaccharide_synth"/>
</dbReference>
<proteinExistence type="predicted"/>
<gene>
    <name evidence="1" type="ORF">JM93_01806</name>
</gene>
<comment type="caution">
    <text evidence="1">The sequence shown here is derived from an EMBL/GenBank/DDBJ whole genome shotgun (WGS) entry which is preliminary data.</text>
</comment>
<dbReference type="AlphaFoldDB" id="A0A562T7U3"/>
<dbReference type="GO" id="GO:0000271">
    <property type="term" value="P:polysaccharide biosynthetic process"/>
    <property type="evidence" value="ECO:0007669"/>
    <property type="project" value="InterPro"/>
</dbReference>
<protein>
    <submittedName>
        <fullName evidence="1">Capsular polysaccharide biosynthesis protein</fullName>
    </submittedName>
</protein>
<reference evidence="1 2" key="1">
    <citation type="submission" date="2019-07" db="EMBL/GenBank/DDBJ databases">
        <title>Genomic Encyclopedia of Archaeal and Bacterial Type Strains, Phase II (KMG-II): from individual species to whole genera.</title>
        <authorList>
            <person name="Goeker M."/>
        </authorList>
    </citation>
    <scope>NUCLEOTIDE SEQUENCE [LARGE SCALE GENOMIC DNA]</scope>
    <source>
        <strain evidence="1 2">ATCC BAA-252</strain>
    </source>
</reference>
<dbReference type="OrthoDB" id="543755at2"/>
<dbReference type="GO" id="GO:0015774">
    <property type="term" value="P:polysaccharide transport"/>
    <property type="evidence" value="ECO:0007669"/>
    <property type="project" value="InterPro"/>
</dbReference>
<name>A0A562T7U3_9HYPH</name>